<dbReference type="InterPro" id="IPR050330">
    <property type="entry name" value="Bact_OuterMem_StrucFunc"/>
</dbReference>
<dbReference type="InterPro" id="IPR006665">
    <property type="entry name" value="OmpA-like"/>
</dbReference>
<reference evidence="7 8" key="1">
    <citation type="submission" date="2019-01" db="EMBL/GenBank/DDBJ databases">
        <title>Spirosoma flava sp. nov., a propanil-degrading bacterium isolated from herbicide-contaminated soil.</title>
        <authorList>
            <person name="Zhang L."/>
            <person name="Jiang J.-D."/>
        </authorList>
    </citation>
    <scope>NUCLEOTIDE SEQUENCE [LARGE SCALE GENOMIC DNA]</scope>
    <source>
        <strain evidence="7 8">TY50</strain>
    </source>
</reference>
<dbReference type="CDD" id="cd07185">
    <property type="entry name" value="OmpA_C-like"/>
    <property type="match status" value="1"/>
</dbReference>
<dbReference type="GO" id="GO:0009279">
    <property type="term" value="C:cell outer membrane"/>
    <property type="evidence" value="ECO:0007669"/>
    <property type="project" value="UniProtKB-SubCell"/>
</dbReference>
<dbReference type="PANTHER" id="PTHR30329:SF21">
    <property type="entry name" value="LIPOPROTEIN YIAD-RELATED"/>
    <property type="match status" value="1"/>
</dbReference>
<keyword evidence="8" id="KW-1185">Reference proteome</keyword>
<dbReference type="Proteomes" id="UP000290407">
    <property type="component" value="Unassembled WGS sequence"/>
</dbReference>
<dbReference type="InterPro" id="IPR036737">
    <property type="entry name" value="OmpA-like_sf"/>
</dbReference>
<feature type="domain" description="OmpA-like" evidence="6">
    <location>
        <begin position="244"/>
        <end position="361"/>
    </location>
</feature>
<name>A0A4Q2UR62_9BACT</name>
<evidence type="ECO:0000313" key="7">
    <source>
        <dbReference type="EMBL" id="RYC70175.1"/>
    </source>
</evidence>
<dbReference type="AlphaFoldDB" id="A0A4Q2UR62"/>
<dbReference type="InterPro" id="IPR006664">
    <property type="entry name" value="OMP_bac"/>
</dbReference>
<proteinExistence type="predicted"/>
<evidence type="ECO:0000259" key="6">
    <source>
        <dbReference type="PROSITE" id="PS51123"/>
    </source>
</evidence>
<accession>A0A4Q2UR62</accession>
<feature type="region of interest" description="Disordered" evidence="5">
    <location>
        <begin position="325"/>
        <end position="344"/>
    </location>
</feature>
<evidence type="ECO:0000313" key="8">
    <source>
        <dbReference type="Proteomes" id="UP000290407"/>
    </source>
</evidence>
<comment type="caution">
    <text evidence="7">The sequence shown here is derived from an EMBL/GenBank/DDBJ whole genome shotgun (WGS) entry which is preliminary data.</text>
</comment>
<protein>
    <submittedName>
        <fullName evidence="7">OmpA family protein</fullName>
    </submittedName>
</protein>
<sequence length="361" mass="39335">MLPVAIVQADTHTVVVEVPLLSVEPPAKDRIYLQTEQKSYVQASRFVGADQPDSIGQHAVFVVSDAIRKTPVEGKICFVFTKTGERKCLDTDKAGQAAINFSQADIVAVDATAAGYQPYAGNLLVESLKGASTKQIIQLQRELTLLTVWAGKAEQGTLLGKGVRIPLKKVTGARGGVWFSTYQAEPGSYTLVVKRQGQIRSEEIGVRSGLTVLYTDPLKATAELGVRTAETGIKPNGAPPVSRPALVLPDSIPMLYFEQGSYQLRADSQEVLKQVAQYLKTHPHYRLQVTGHTDNVGNERLNENLSEYRAAVAFTFLTRQGIPEEKLNKAGEGSRNPISPNDTEANKALNRRVALKLITNQ</sequence>
<evidence type="ECO:0000256" key="3">
    <source>
        <dbReference type="ARBA" id="ARBA00023237"/>
    </source>
</evidence>
<dbReference type="PRINTS" id="PR01021">
    <property type="entry name" value="OMPADOMAIN"/>
</dbReference>
<dbReference type="SUPFAM" id="SSF103088">
    <property type="entry name" value="OmpA-like"/>
    <property type="match status" value="1"/>
</dbReference>
<dbReference type="Gene3D" id="3.30.1330.60">
    <property type="entry name" value="OmpA-like domain"/>
    <property type="match status" value="1"/>
</dbReference>
<dbReference type="PROSITE" id="PS51123">
    <property type="entry name" value="OMPA_2"/>
    <property type="match status" value="1"/>
</dbReference>
<dbReference type="EMBL" id="SBLB01000002">
    <property type="protein sequence ID" value="RYC70175.1"/>
    <property type="molecule type" value="Genomic_DNA"/>
</dbReference>
<evidence type="ECO:0000256" key="4">
    <source>
        <dbReference type="PROSITE-ProRule" id="PRU00473"/>
    </source>
</evidence>
<comment type="subcellular location">
    <subcellularLocation>
        <location evidence="1">Cell outer membrane</location>
    </subcellularLocation>
</comment>
<organism evidence="7 8">
    <name type="scientific">Spirosoma sordidisoli</name>
    <dbReference type="NCBI Taxonomy" id="2502893"/>
    <lineage>
        <taxon>Bacteria</taxon>
        <taxon>Pseudomonadati</taxon>
        <taxon>Bacteroidota</taxon>
        <taxon>Cytophagia</taxon>
        <taxon>Cytophagales</taxon>
        <taxon>Cytophagaceae</taxon>
        <taxon>Spirosoma</taxon>
    </lineage>
</organism>
<dbReference type="RefSeq" id="WP_129601385.1">
    <property type="nucleotide sequence ID" value="NZ_SBLB01000002.1"/>
</dbReference>
<evidence type="ECO:0000256" key="2">
    <source>
        <dbReference type="ARBA" id="ARBA00023136"/>
    </source>
</evidence>
<evidence type="ECO:0000256" key="5">
    <source>
        <dbReference type="SAM" id="MobiDB-lite"/>
    </source>
</evidence>
<gene>
    <name evidence="7" type="ORF">EQG79_09925</name>
</gene>
<keyword evidence="2 4" id="KW-0472">Membrane</keyword>
<dbReference type="Pfam" id="PF00691">
    <property type="entry name" value="OmpA"/>
    <property type="match status" value="1"/>
</dbReference>
<evidence type="ECO:0000256" key="1">
    <source>
        <dbReference type="ARBA" id="ARBA00004442"/>
    </source>
</evidence>
<keyword evidence="3" id="KW-0998">Cell outer membrane</keyword>
<dbReference type="PANTHER" id="PTHR30329">
    <property type="entry name" value="STATOR ELEMENT OF FLAGELLAR MOTOR COMPLEX"/>
    <property type="match status" value="1"/>
</dbReference>